<gene>
    <name evidence="4" type="ORF">ECRASSUSDP1_LOCUS21855</name>
</gene>
<organism evidence="4 5">
    <name type="scientific">Euplotes crassus</name>
    <dbReference type="NCBI Taxonomy" id="5936"/>
    <lineage>
        <taxon>Eukaryota</taxon>
        <taxon>Sar</taxon>
        <taxon>Alveolata</taxon>
        <taxon>Ciliophora</taxon>
        <taxon>Intramacronucleata</taxon>
        <taxon>Spirotrichea</taxon>
        <taxon>Hypotrichia</taxon>
        <taxon>Euplotida</taxon>
        <taxon>Euplotidae</taxon>
        <taxon>Moneuplotes</taxon>
    </lineage>
</organism>
<evidence type="ECO:0000256" key="1">
    <source>
        <dbReference type="SAM" id="MobiDB-lite"/>
    </source>
</evidence>
<feature type="region of interest" description="Disordered" evidence="1">
    <location>
        <begin position="135"/>
        <end position="229"/>
    </location>
</feature>
<keyword evidence="2" id="KW-1133">Transmembrane helix</keyword>
<keyword evidence="3" id="KW-0732">Signal</keyword>
<evidence type="ECO:0000256" key="2">
    <source>
        <dbReference type="SAM" id="Phobius"/>
    </source>
</evidence>
<evidence type="ECO:0000313" key="4">
    <source>
        <dbReference type="EMBL" id="CAI2380421.1"/>
    </source>
</evidence>
<feature type="signal peptide" evidence="3">
    <location>
        <begin position="1"/>
        <end position="24"/>
    </location>
</feature>
<feature type="compositionally biased region" description="Acidic residues" evidence="1">
    <location>
        <begin position="216"/>
        <end position="229"/>
    </location>
</feature>
<keyword evidence="5" id="KW-1185">Reference proteome</keyword>
<name>A0AAD2D5D4_EUPCR</name>
<proteinExistence type="predicted"/>
<sequence length="229" mass="25933">MRTGTYLVSTLGVLFCCLIQTARAQTYDTPCVYEWECSSKCCAMSYNSKNVLGYYCLGENDCNGSGLGVGQSCNGPDNCSTKCCEDTICQSKQYCFEKYILPFVVIFSIVAAFIICALIVFLIFWYKRRKAEKKREKEIEMQNETDKEEDAKLSNKSDMAKGPNETTAMGLKGEKENPMNGPLRKDSEEIMDDDKEDLKEECKETEQHFSKNVGSIEEDSDEEEKVELP</sequence>
<dbReference type="EMBL" id="CAMPGE010022375">
    <property type="protein sequence ID" value="CAI2380421.1"/>
    <property type="molecule type" value="Genomic_DNA"/>
</dbReference>
<feature type="compositionally biased region" description="Basic and acidic residues" evidence="1">
    <location>
        <begin position="196"/>
        <end position="209"/>
    </location>
</feature>
<dbReference type="AlphaFoldDB" id="A0AAD2D5D4"/>
<evidence type="ECO:0000256" key="3">
    <source>
        <dbReference type="SAM" id="SignalP"/>
    </source>
</evidence>
<feature type="chain" id="PRO_5042036153" evidence="3">
    <location>
        <begin position="25"/>
        <end position="229"/>
    </location>
</feature>
<protein>
    <submittedName>
        <fullName evidence="4">Uncharacterized protein</fullName>
    </submittedName>
</protein>
<feature type="compositionally biased region" description="Basic and acidic residues" evidence="1">
    <location>
        <begin position="149"/>
        <end position="159"/>
    </location>
</feature>
<feature type="compositionally biased region" description="Basic and acidic residues" evidence="1">
    <location>
        <begin position="172"/>
        <end position="188"/>
    </location>
</feature>
<accession>A0AAD2D5D4</accession>
<reference evidence="4" key="1">
    <citation type="submission" date="2023-07" db="EMBL/GenBank/DDBJ databases">
        <authorList>
            <consortium name="AG Swart"/>
            <person name="Singh M."/>
            <person name="Singh A."/>
            <person name="Seah K."/>
            <person name="Emmerich C."/>
        </authorList>
    </citation>
    <scope>NUCLEOTIDE SEQUENCE</scope>
    <source>
        <strain evidence="4">DP1</strain>
    </source>
</reference>
<evidence type="ECO:0000313" key="5">
    <source>
        <dbReference type="Proteomes" id="UP001295684"/>
    </source>
</evidence>
<feature type="transmembrane region" description="Helical" evidence="2">
    <location>
        <begin position="99"/>
        <end position="126"/>
    </location>
</feature>
<keyword evidence="2" id="KW-0812">Transmembrane</keyword>
<dbReference type="Proteomes" id="UP001295684">
    <property type="component" value="Unassembled WGS sequence"/>
</dbReference>
<keyword evidence="2" id="KW-0472">Membrane</keyword>
<comment type="caution">
    <text evidence="4">The sequence shown here is derived from an EMBL/GenBank/DDBJ whole genome shotgun (WGS) entry which is preliminary data.</text>
</comment>